<dbReference type="Proteomes" id="UP001160148">
    <property type="component" value="Unassembled WGS sequence"/>
</dbReference>
<accession>A0AAV0WWN1</accession>
<name>A0AAV0WWN1_9HEMI</name>
<evidence type="ECO:0000313" key="1">
    <source>
        <dbReference type="EMBL" id="CAI6359922.1"/>
    </source>
</evidence>
<gene>
    <name evidence="1" type="ORF">MEUPH1_LOCUS15283</name>
</gene>
<dbReference type="EMBL" id="CARXXK010000002">
    <property type="protein sequence ID" value="CAI6359922.1"/>
    <property type="molecule type" value="Genomic_DNA"/>
</dbReference>
<organism evidence="1 2">
    <name type="scientific">Macrosiphum euphorbiae</name>
    <name type="common">potato aphid</name>
    <dbReference type="NCBI Taxonomy" id="13131"/>
    <lineage>
        <taxon>Eukaryota</taxon>
        <taxon>Metazoa</taxon>
        <taxon>Ecdysozoa</taxon>
        <taxon>Arthropoda</taxon>
        <taxon>Hexapoda</taxon>
        <taxon>Insecta</taxon>
        <taxon>Pterygota</taxon>
        <taxon>Neoptera</taxon>
        <taxon>Paraneoptera</taxon>
        <taxon>Hemiptera</taxon>
        <taxon>Sternorrhyncha</taxon>
        <taxon>Aphidomorpha</taxon>
        <taxon>Aphidoidea</taxon>
        <taxon>Aphididae</taxon>
        <taxon>Macrosiphini</taxon>
        <taxon>Macrosiphum</taxon>
    </lineage>
</organism>
<reference evidence="1 2" key="1">
    <citation type="submission" date="2023-01" db="EMBL/GenBank/DDBJ databases">
        <authorList>
            <person name="Whitehead M."/>
        </authorList>
    </citation>
    <scope>NUCLEOTIDE SEQUENCE [LARGE SCALE GENOMIC DNA]</scope>
</reference>
<keyword evidence="2" id="KW-1185">Reference proteome</keyword>
<proteinExistence type="predicted"/>
<sequence length="100" mass="11321">MRYNTHVYDLVTLCSSPMRVTANNCPNRKICSGATIVDDKVFALSLYKQSGKAYRMLSKVFALPSCKCITDMLKKIPFQTGINQRIFKNLKNAVQKLKIS</sequence>
<protein>
    <submittedName>
        <fullName evidence="1">Uncharacterized protein</fullName>
    </submittedName>
</protein>
<evidence type="ECO:0000313" key="2">
    <source>
        <dbReference type="Proteomes" id="UP001160148"/>
    </source>
</evidence>
<dbReference type="AlphaFoldDB" id="A0AAV0WWN1"/>
<comment type="caution">
    <text evidence="1">The sequence shown here is derived from an EMBL/GenBank/DDBJ whole genome shotgun (WGS) entry which is preliminary data.</text>
</comment>